<organism evidence="1 2">
    <name type="scientific">Candidatus Nealsonbacteria bacterium CG08_land_8_20_14_0_20_43_11</name>
    <dbReference type="NCBI Taxonomy" id="1974706"/>
    <lineage>
        <taxon>Bacteria</taxon>
        <taxon>Candidatus Nealsoniibacteriota</taxon>
    </lineage>
</organism>
<evidence type="ECO:0008006" key="3">
    <source>
        <dbReference type="Google" id="ProtNLM"/>
    </source>
</evidence>
<evidence type="ECO:0000313" key="1">
    <source>
        <dbReference type="EMBL" id="PIS38764.1"/>
    </source>
</evidence>
<dbReference type="EMBL" id="PEYE01000035">
    <property type="protein sequence ID" value="PIS38764.1"/>
    <property type="molecule type" value="Genomic_DNA"/>
</dbReference>
<dbReference type="Proteomes" id="UP000229390">
    <property type="component" value="Unassembled WGS sequence"/>
</dbReference>
<gene>
    <name evidence="1" type="ORF">COT34_02110</name>
</gene>
<protein>
    <recommendedName>
        <fullName evidence="3">4-vinyl reductase 4VR domain-containing protein</fullName>
    </recommendedName>
</protein>
<evidence type="ECO:0000313" key="2">
    <source>
        <dbReference type="Proteomes" id="UP000229390"/>
    </source>
</evidence>
<proteinExistence type="predicted"/>
<dbReference type="AlphaFoldDB" id="A0A2M6T0Q2"/>
<accession>A0A2M6T0Q2</accession>
<comment type="caution">
    <text evidence="1">The sequence shown here is derived from an EMBL/GenBank/DDBJ whole genome shotgun (WGS) entry which is preliminary data.</text>
</comment>
<name>A0A2M6T0Q2_9BACT</name>
<reference evidence="2" key="1">
    <citation type="submission" date="2017-09" db="EMBL/GenBank/DDBJ databases">
        <title>Depth-based differentiation of microbial function through sediment-hosted aquifers and enrichment of novel symbionts in the deep terrestrial subsurface.</title>
        <authorList>
            <person name="Probst A.J."/>
            <person name="Ladd B."/>
            <person name="Jarett J.K."/>
            <person name="Geller-Mcgrath D.E."/>
            <person name="Sieber C.M.K."/>
            <person name="Emerson J.B."/>
            <person name="Anantharaman K."/>
            <person name="Thomas B.C."/>
            <person name="Malmstrom R."/>
            <person name="Stieglmeier M."/>
            <person name="Klingl A."/>
            <person name="Woyke T."/>
            <person name="Ryan C.M."/>
            <person name="Banfield J.F."/>
        </authorList>
    </citation>
    <scope>NUCLEOTIDE SEQUENCE [LARGE SCALE GENOMIC DNA]</scope>
</reference>
<sequence>MISNEELERIKNIPGEAIGASIKEDLRFVLIKEGTEGLKKVEDELERLGYPLKLKEIKTFHWYPFSLNLLITAIAKEVFQWEDETFREAGRFSAKISIVLKILVKSFIALEDTLKQVGRFWRMYYTVGEVSAEYNKKERTIVVVIRGLTGHPAFCRNLEGFTWQVFSYHLPTDTLVVKEIECPFTGGSAHKFQLKW</sequence>